<name>A0A381PFM5_9ZZZZ</name>
<dbReference type="EMBL" id="UINC01000969">
    <property type="protein sequence ID" value="SUZ65816.1"/>
    <property type="molecule type" value="Genomic_DNA"/>
</dbReference>
<organism evidence="1">
    <name type="scientific">marine metagenome</name>
    <dbReference type="NCBI Taxonomy" id="408172"/>
    <lineage>
        <taxon>unclassified sequences</taxon>
        <taxon>metagenomes</taxon>
        <taxon>ecological metagenomes</taxon>
    </lineage>
</organism>
<dbReference type="AlphaFoldDB" id="A0A381PFM5"/>
<evidence type="ECO:0000313" key="1">
    <source>
        <dbReference type="EMBL" id="SUZ65816.1"/>
    </source>
</evidence>
<dbReference type="Gene3D" id="2.50.20.10">
    <property type="entry name" value="Lipoprotein localisation LolA/LolB/LppX"/>
    <property type="match status" value="1"/>
</dbReference>
<sequence>MNAQIEKPYEILEKVKKNISSNNIHYEFIIENNSAELNNSIKGNLYLSGEKYVLLTNDIEQIFDGKKTYTIIHENEEIIVDNKENSILSLKPDLLFDFIDDKYILSMIEINSNKSIIKAENKNDPSLFYEISINNNNLSIITIKQESFESIRYSNIFKTISYSFNIALPLSFFKFDKEKYKEYYLSILD</sequence>
<protein>
    <submittedName>
        <fullName evidence="1">Uncharacterized protein</fullName>
    </submittedName>
</protein>
<reference evidence="1" key="1">
    <citation type="submission" date="2018-05" db="EMBL/GenBank/DDBJ databases">
        <authorList>
            <person name="Lanie J.A."/>
            <person name="Ng W.-L."/>
            <person name="Kazmierczak K.M."/>
            <person name="Andrzejewski T.M."/>
            <person name="Davidsen T.M."/>
            <person name="Wayne K.J."/>
            <person name="Tettelin H."/>
            <person name="Glass J.I."/>
            <person name="Rusch D."/>
            <person name="Podicherti R."/>
            <person name="Tsui H.-C.T."/>
            <person name="Winkler M.E."/>
        </authorList>
    </citation>
    <scope>NUCLEOTIDE SEQUENCE</scope>
</reference>
<proteinExistence type="predicted"/>
<gene>
    <name evidence="1" type="ORF">METZ01_LOCUS18670</name>
</gene>
<accession>A0A381PFM5</accession>